<feature type="transmembrane region" description="Helical" evidence="8">
    <location>
        <begin position="281"/>
        <end position="301"/>
    </location>
</feature>
<dbReference type="Proteomes" id="UP000050517">
    <property type="component" value="Unassembled WGS sequence"/>
</dbReference>
<dbReference type="InterPro" id="IPR005828">
    <property type="entry name" value="MFS_sugar_transport-like"/>
</dbReference>
<comment type="subcellular location">
    <subcellularLocation>
        <location evidence="1">Cell membrane</location>
        <topology evidence="1">Multi-pass membrane protein</topology>
    </subcellularLocation>
</comment>
<accession>A0A0Q0UAQ7</accession>
<evidence type="ECO:0000313" key="11">
    <source>
        <dbReference type="Proteomes" id="UP000050517"/>
    </source>
</evidence>
<dbReference type="GO" id="GO:0022857">
    <property type="term" value="F:transmembrane transporter activity"/>
    <property type="evidence" value="ECO:0007669"/>
    <property type="project" value="InterPro"/>
</dbReference>
<dbReference type="PRINTS" id="PR00171">
    <property type="entry name" value="SUGRTRNSPORT"/>
</dbReference>
<comment type="similarity">
    <text evidence="2 7">Belongs to the major facilitator superfamily. Sugar transporter (TC 2.A.1.1) family.</text>
</comment>
<evidence type="ECO:0000256" key="2">
    <source>
        <dbReference type="ARBA" id="ARBA00010992"/>
    </source>
</evidence>
<dbReference type="InterPro" id="IPR020846">
    <property type="entry name" value="MFS_dom"/>
</dbReference>
<feature type="transmembrane region" description="Helical" evidence="8">
    <location>
        <begin position="77"/>
        <end position="95"/>
    </location>
</feature>
<dbReference type="EMBL" id="LKST01000001">
    <property type="protein sequence ID" value="KQB84883.1"/>
    <property type="molecule type" value="Genomic_DNA"/>
</dbReference>
<evidence type="ECO:0000256" key="3">
    <source>
        <dbReference type="ARBA" id="ARBA00022448"/>
    </source>
</evidence>
<feature type="transmembrane region" description="Helical" evidence="8">
    <location>
        <begin position="134"/>
        <end position="152"/>
    </location>
</feature>
<keyword evidence="5 8" id="KW-1133">Transmembrane helix</keyword>
<feature type="transmembrane region" description="Helical" evidence="8">
    <location>
        <begin position="379"/>
        <end position="399"/>
    </location>
</feature>
<feature type="transmembrane region" description="Helical" evidence="8">
    <location>
        <begin position="405"/>
        <end position="426"/>
    </location>
</feature>
<protein>
    <submittedName>
        <fullName evidence="10">Major myo-inositol transporter IolT</fullName>
    </submittedName>
</protein>
<feature type="transmembrane region" description="Helical" evidence="8">
    <location>
        <begin position="164"/>
        <end position="183"/>
    </location>
</feature>
<evidence type="ECO:0000256" key="6">
    <source>
        <dbReference type="ARBA" id="ARBA00023136"/>
    </source>
</evidence>
<evidence type="ECO:0000256" key="8">
    <source>
        <dbReference type="SAM" id="Phobius"/>
    </source>
</evidence>
<proteinExistence type="inferred from homology"/>
<dbReference type="Pfam" id="PF00083">
    <property type="entry name" value="Sugar_tr"/>
    <property type="match status" value="1"/>
</dbReference>
<dbReference type="InterPro" id="IPR005829">
    <property type="entry name" value="Sugar_transporter_CS"/>
</dbReference>
<reference evidence="10 11" key="1">
    <citation type="submission" date="2015-10" db="EMBL/GenBank/DDBJ databases">
        <title>Corynebacteirum lowii and Corynebacterium oculi species nova, derived from human clinical disease and and emended description of Corynebacterium mastiditis.</title>
        <authorList>
            <person name="Bernard K."/>
            <person name="Pacheco A.L."/>
            <person name="Mcdougall C."/>
            <person name="Burtx T."/>
            <person name="Weibe D."/>
            <person name="Tyler S."/>
            <person name="Olson A.B."/>
            <person name="Cnockaert M."/>
            <person name="Eguchi H."/>
            <person name="Kuwahara T."/>
            <person name="Nakayama-Imaohji H."/>
            <person name="Boudewijins M."/>
            <person name="Van Hoecke F."/>
            <person name="Bernier A.-M."/>
            <person name="Vandamme P."/>
        </authorList>
    </citation>
    <scope>NUCLEOTIDE SEQUENCE [LARGE SCALE GENOMIC DNA]</scope>
    <source>
        <strain evidence="10 11">NML 130210</strain>
    </source>
</reference>
<feature type="transmembrane region" description="Helical" evidence="8">
    <location>
        <begin position="340"/>
        <end position="367"/>
    </location>
</feature>
<dbReference type="PATRIC" id="fig|1544416.3.peg.11"/>
<dbReference type="PROSITE" id="PS50850">
    <property type="entry name" value="MFS"/>
    <property type="match status" value="1"/>
</dbReference>
<dbReference type="PANTHER" id="PTHR48020:SF12">
    <property type="entry name" value="PROTON MYO-INOSITOL COTRANSPORTER"/>
    <property type="match status" value="1"/>
</dbReference>
<evidence type="ECO:0000259" key="9">
    <source>
        <dbReference type="PROSITE" id="PS50850"/>
    </source>
</evidence>
<evidence type="ECO:0000256" key="7">
    <source>
        <dbReference type="RuleBase" id="RU003346"/>
    </source>
</evidence>
<keyword evidence="6 8" id="KW-0472">Membrane</keyword>
<dbReference type="AlphaFoldDB" id="A0A0Q0UAQ7"/>
<organism evidence="10 11">
    <name type="scientific">Corynebacterium oculi</name>
    <dbReference type="NCBI Taxonomy" id="1544416"/>
    <lineage>
        <taxon>Bacteria</taxon>
        <taxon>Bacillati</taxon>
        <taxon>Actinomycetota</taxon>
        <taxon>Actinomycetes</taxon>
        <taxon>Mycobacteriales</taxon>
        <taxon>Corynebacteriaceae</taxon>
        <taxon>Corynebacterium</taxon>
    </lineage>
</organism>
<dbReference type="STRING" id="1544416.Cocul_00012"/>
<dbReference type="SUPFAM" id="SSF103473">
    <property type="entry name" value="MFS general substrate transporter"/>
    <property type="match status" value="1"/>
</dbReference>
<keyword evidence="4 8" id="KW-0812">Transmembrane</keyword>
<dbReference type="InterPro" id="IPR036259">
    <property type="entry name" value="MFS_trans_sf"/>
</dbReference>
<name>A0A0Q0UAQ7_9CORY</name>
<feature type="transmembrane region" description="Helical" evidence="8">
    <location>
        <begin position="101"/>
        <end position="122"/>
    </location>
</feature>
<keyword evidence="11" id="KW-1185">Reference proteome</keyword>
<dbReference type="Gene3D" id="1.20.1250.20">
    <property type="entry name" value="MFS general substrate transporter like domains"/>
    <property type="match status" value="1"/>
</dbReference>
<dbReference type="PROSITE" id="PS00217">
    <property type="entry name" value="SUGAR_TRANSPORT_2"/>
    <property type="match status" value="1"/>
</dbReference>
<dbReference type="RefSeq" id="WP_055121298.1">
    <property type="nucleotide sequence ID" value="NZ_LKST01000001.1"/>
</dbReference>
<dbReference type="InterPro" id="IPR050814">
    <property type="entry name" value="Myo-inositol_Transporter"/>
</dbReference>
<keyword evidence="3 7" id="KW-0813">Transport</keyword>
<feature type="transmembrane region" description="Helical" evidence="8">
    <location>
        <begin position="47"/>
        <end position="70"/>
    </location>
</feature>
<sequence length="455" mass="47573">MREQTYVLTVALVAAFGGLLFGYDTGVMAGALLFLSPEFGLTAHQEGLVTSALLAGAALGAVGSGAVAAWWGRRRTLILGGVIFIGASLGCAVAAGVASMVAARLVLGLAVGMVSIVVPMYLSEMSPARWRGRMVSLNTLMIVVGQLSAYVANSVIAPSGNWRLMLGLAAVPGAMLALGMILLPDTPAWYAAKGRIDAARRTATRAGLTLTDLGVTEASVGSRERRGAQFLQWRRLRTEKWLTAAVGTAVAVGVIQQITGVNAVVYFAPTMMHSVGISVESSVHTSLVIGTVSVASCYVGLRIVDRVGRKRLLCLGLSCNVVALVGLAVAYSFADEHAVAAWISLAMMALFMVSQQAAVSLTTWLLISELVPLPVRGVGMGLAGLALWLANWVVAQFFLPLVEAVSGQGAFLLFAVLGLVALGFVLRWAPETAGRSLEEVGEGFRRRFGGAREVG</sequence>
<feature type="transmembrane region" description="Helical" evidence="8">
    <location>
        <begin position="241"/>
        <end position="269"/>
    </location>
</feature>
<dbReference type="NCBIfam" id="TIGR00879">
    <property type="entry name" value="SP"/>
    <property type="match status" value="1"/>
</dbReference>
<gene>
    <name evidence="10" type="primary">iolT</name>
    <name evidence="10" type="ORF">Cocul_00012</name>
</gene>
<comment type="caution">
    <text evidence="10">The sequence shown here is derived from an EMBL/GenBank/DDBJ whole genome shotgun (WGS) entry which is preliminary data.</text>
</comment>
<dbReference type="PROSITE" id="PS00216">
    <property type="entry name" value="SUGAR_TRANSPORT_1"/>
    <property type="match status" value="1"/>
</dbReference>
<dbReference type="PANTHER" id="PTHR48020">
    <property type="entry name" value="PROTON MYO-INOSITOL COTRANSPORTER"/>
    <property type="match status" value="1"/>
</dbReference>
<evidence type="ECO:0000256" key="4">
    <source>
        <dbReference type="ARBA" id="ARBA00022692"/>
    </source>
</evidence>
<feature type="transmembrane region" description="Helical" evidence="8">
    <location>
        <begin position="313"/>
        <end position="334"/>
    </location>
</feature>
<dbReference type="GO" id="GO:0005886">
    <property type="term" value="C:plasma membrane"/>
    <property type="evidence" value="ECO:0007669"/>
    <property type="project" value="UniProtKB-SubCell"/>
</dbReference>
<evidence type="ECO:0000256" key="1">
    <source>
        <dbReference type="ARBA" id="ARBA00004651"/>
    </source>
</evidence>
<dbReference type="OrthoDB" id="4008739at2"/>
<dbReference type="InterPro" id="IPR003663">
    <property type="entry name" value="Sugar/inositol_transpt"/>
</dbReference>
<feature type="transmembrane region" description="Helical" evidence="8">
    <location>
        <begin position="7"/>
        <end position="35"/>
    </location>
</feature>
<evidence type="ECO:0000313" key="10">
    <source>
        <dbReference type="EMBL" id="KQB84883.1"/>
    </source>
</evidence>
<evidence type="ECO:0000256" key="5">
    <source>
        <dbReference type="ARBA" id="ARBA00022989"/>
    </source>
</evidence>
<feature type="domain" description="Major facilitator superfamily (MFS) profile" evidence="9">
    <location>
        <begin position="10"/>
        <end position="433"/>
    </location>
</feature>